<protein>
    <submittedName>
        <fullName evidence="2">Uncharacterized protein</fullName>
    </submittedName>
</protein>
<feature type="transmembrane region" description="Helical" evidence="1">
    <location>
        <begin position="57"/>
        <end position="80"/>
    </location>
</feature>
<evidence type="ECO:0000256" key="1">
    <source>
        <dbReference type="SAM" id="Phobius"/>
    </source>
</evidence>
<proteinExistence type="predicted"/>
<organism evidence="2 3">
    <name type="scientific">Colwellia psychrerythraea (strain 34H / ATCC BAA-681)</name>
    <name type="common">Vibrio psychroerythus</name>
    <dbReference type="NCBI Taxonomy" id="167879"/>
    <lineage>
        <taxon>Bacteria</taxon>
        <taxon>Pseudomonadati</taxon>
        <taxon>Pseudomonadota</taxon>
        <taxon>Gammaproteobacteria</taxon>
        <taxon>Alteromonadales</taxon>
        <taxon>Colwelliaceae</taxon>
        <taxon>Colwellia</taxon>
    </lineage>
</organism>
<feature type="transmembrane region" description="Helical" evidence="1">
    <location>
        <begin position="27"/>
        <end position="45"/>
    </location>
</feature>
<evidence type="ECO:0000313" key="2">
    <source>
        <dbReference type="EMBL" id="AAZ25372.1"/>
    </source>
</evidence>
<dbReference type="AlphaFoldDB" id="Q47YB8"/>
<dbReference type="HOGENOM" id="CLU_1966812_0_0_6"/>
<name>Q47YB8_COLP3</name>
<keyword evidence="1" id="KW-1133">Transmembrane helix</keyword>
<reference evidence="2" key="1">
    <citation type="journal article" date="2005" name="Proc. Natl. Acad. Sci. U.S.A.">
        <title>The psychrophilic lifestyle as revealed by the genome sequence of Colwellia psychrerythraea 34H through genomic and proteomic analyses.</title>
        <authorList>
            <person name="Methe B.A."/>
            <person name="Nelson K.E."/>
            <person name="Deming J.W."/>
            <person name="Momen B."/>
            <person name="Melamud E."/>
            <person name="Zhang X."/>
            <person name="Moult J."/>
            <person name="Madupu R."/>
            <person name="Nelson W.C."/>
            <person name="Dodson R.J."/>
            <person name="Brinkac L.M."/>
            <person name="Daugherty S.C."/>
            <person name="Durkin A.S."/>
            <person name="DeBoy R.T."/>
            <person name="Kolonay J.F."/>
            <person name="Sullivan S.A."/>
            <person name="Zhou L."/>
            <person name="Davidsen T.M."/>
            <person name="Wu M."/>
            <person name="Huston A.L."/>
            <person name="Lewis M."/>
            <person name="Weaver B."/>
            <person name="Weidman J.F."/>
            <person name="Khouri H."/>
            <person name="Utterback T.R."/>
            <person name="Feldblyum T.V."/>
            <person name="Fraser C.M."/>
        </authorList>
    </citation>
    <scope>NUCLEOTIDE SEQUENCE [LARGE SCALE GENOMIC DNA]</scope>
    <source>
        <strain evidence="2">34H</strain>
    </source>
</reference>
<sequence>MSHLRVGLFMLEILEKLSSKLQPFRKLTYIVAVLLIAVIVAQVLQTSLPTQSTDPTAMLSFVGLIWLLLFNILLSLFHNLPKNDEVSQGVFTRAKIKLQRSLYHLLALLFIGLTLVIVFLSVRMLRI</sequence>
<feature type="transmembrane region" description="Helical" evidence="1">
    <location>
        <begin position="101"/>
        <end position="122"/>
    </location>
</feature>
<dbReference type="Proteomes" id="UP000000547">
    <property type="component" value="Chromosome"/>
</dbReference>
<evidence type="ECO:0000313" key="3">
    <source>
        <dbReference type="Proteomes" id="UP000000547"/>
    </source>
</evidence>
<dbReference type="EMBL" id="CP000083">
    <property type="protein sequence ID" value="AAZ25372.1"/>
    <property type="molecule type" value="Genomic_DNA"/>
</dbReference>
<accession>Q47YB8</accession>
<dbReference type="KEGG" id="cps:CPS_3528"/>
<keyword evidence="1" id="KW-0812">Transmembrane</keyword>
<gene>
    <name evidence="2" type="ordered locus">CPS_3528</name>
</gene>
<keyword evidence="1" id="KW-0472">Membrane</keyword>